<comment type="caution">
    <text evidence="1">The sequence shown here is derived from an EMBL/GenBank/DDBJ whole genome shotgun (WGS) entry which is preliminary data.</text>
</comment>
<accession>A0A7Y6PA09</accession>
<evidence type="ECO:0000313" key="1">
    <source>
        <dbReference type="EMBL" id="NVB72033.1"/>
    </source>
</evidence>
<evidence type="ECO:0000313" key="2">
    <source>
        <dbReference type="Proteomes" id="UP000524321"/>
    </source>
</evidence>
<dbReference type="AlphaFoldDB" id="A0A7Y6PA09"/>
<sequence>MILSVWPNVFGRMDKNILPGLSAVSDGLFHLWNVRSCTAFRFRLKGTAKKEKSPEIRKSTSLA</sequence>
<proteinExistence type="predicted"/>
<dbReference type="Proteomes" id="UP000524321">
    <property type="component" value="Unassembled WGS sequence"/>
</dbReference>
<protein>
    <submittedName>
        <fullName evidence="1">Uncharacterized protein</fullName>
    </submittedName>
</protein>
<dbReference type="EMBL" id="JABWDJ010000002">
    <property type="protein sequence ID" value="NVB72033.1"/>
    <property type="molecule type" value="Genomic_DNA"/>
</dbReference>
<reference evidence="1 2" key="1">
    <citation type="submission" date="2020-04" db="EMBL/GenBank/DDBJ databases">
        <authorList>
            <person name="Pieper L."/>
        </authorList>
    </citation>
    <scope>NUCLEOTIDE SEQUENCE [LARGE SCALE GENOMIC DNA]</scope>
    <source>
        <strain evidence="1 2">B33</strain>
    </source>
</reference>
<reference evidence="1 2" key="2">
    <citation type="submission" date="2020-07" db="EMBL/GenBank/DDBJ databases">
        <title>Bacterial metabolism rescues the inhibition of intestinal drug absorption by food and drug additives.</title>
        <authorList>
            <person name="Zou L."/>
            <person name="Spanogiannopoulos P."/>
            <person name="Chien H.-C."/>
            <person name="Pieper L.M."/>
            <person name="Cai W."/>
            <person name="Khuri N."/>
            <person name="Pottel J."/>
            <person name="Vora B."/>
            <person name="Ni Z."/>
            <person name="Tsakalozou E."/>
            <person name="Zhang W."/>
            <person name="Shoichet B.K."/>
            <person name="Giacomini K.M."/>
            <person name="Turnbaugh P.J."/>
        </authorList>
    </citation>
    <scope>NUCLEOTIDE SEQUENCE [LARGE SCALE GENOMIC DNA]</scope>
    <source>
        <strain evidence="1 2">B33</strain>
    </source>
</reference>
<dbReference type="RefSeq" id="WP_176350273.1">
    <property type="nucleotide sequence ID" value="NZ_JABWDJ010000002.1"/>
</dbReference>
<name>A0A7Y6PA09_PHOVU</name>
<gene>
    <name evidence="1" type="ORF">HUV05_00640</name>
</gene>
<organism evidence="1 2">
    <name type="scientific">Phocaeicola vulgatus</name>
    <name type="common">Bacteroides vulgatus</name>
    <dbReference type="NCBI Taxonomy" id="821"/>
    <lineage>
        <taxon>Bacteria</taxon>
        <taxon>Pseudomonadati</taxon>
        <taxon>Bacteroidota</taxon>
        <taxon>Bacteroidia</taxon>
        <taxon>Bacteroidales</taxon>
        <taxon>Bacteroidaceae</taxon>
        <taxon>Phocaeicola</taxon>
    </lineage>
</organism>